<dbReference type="EMBL" id="CP051128">
    <property type="protein sequence ID" value="QIZ09638.1"/>
    <property type="molecule type" value="Genomic_DNA"/>
</dbReference>
<proteinExistence type="predicted"/>
<evidence type="ECO:0000256" key="1">
    <source>
        <dbReference type="ARBA" id="ARBA00023121"/>
    </source>
</evidence>
<dbReference type="GO" id="GO:0008289">
    <property type="term" value="F:lipid binding"/>
    <property type="evidence" value="ECO:0007669"/>
    <property type="project" value="UniProtKB-KW"/>
</dbReference>
<dbReference type="Gene3D" id="3.40.50.10170">
    <property type="match status" value="1"/>
</dbReference>
<dbReference type="AlphaFoldDB" id="A0A6H1P7Y1"/>
<dbReference type="Pfam" id="PF02645">
    <property type="entry name" value="DegV"/>
    <property type="match status" value="1"/>
</dbReference>
<dbReference type="PANTHER" id="PTHR33434:SF2">
    <property type="entry name" value="FATTY ACID-BINDING PROTEIN TM_1468"/>
    <property type="match status" value="1"/>
</dbReference>
<protein>
    <submittedName>
        <fullName evidence="2">DegV family protein</fullName>
    </submittedName>
</protein>
<reference evidence="2 3" key="2">
    <citation type="submission" date="2020-04" db="EMBL/GenBank/DDBJ databases">
        <authorList>
            <person name="Fomenkov A."/>
            <person name="Anton B.P."/>
            <person name="Roberts R.J."/>
        </authorList>
    </citation>
    <scope>NUCLEOTIDE SEQUENCE [LARGE SCALE GENOMIC DNA]</scope>
    <source>
        <strain evidence="2 3">S2</strain>
    </source>
</reference>
<keyword evidence="1" id="KW-0446">Lipid-binding</keyword>
<dbReference type="InterPro" id="IPR003797">
    <property type="entry name" value="DegV"/>
</dbReference>
<dbReference type="PANTHER" id="PTHR33434">
    <property type="entry name" value="DEGV DOMAIN-CONTAINING PROTEIN DR_1986-RELATED"/>
    <property type="match status" value="1"/>
</dbReference>
<dbReference type="Proteomes" id="UP000501868">
    <property type="component" value="Chromosome"/>
</dbReference>
<sequence length="282" mass="31533">MVKTAWVTDSTAYLDEELKNHPDLYTIPLTILLDGEEFSDGIDLTPAQLFERLKQLKNPPKTSQPSIGAFQALYEQLSKDYDQVVAILLSGKLSGTVSSSEQAAMLVEIPVTTFDSNILTYPMTALLKEGIRLLEAGASLESVISQLERIKKTNETYVLVGSLEQLHRSGRMSGLKFFLGSMLNVKPIISIEDGALSVKEKARSEKKAKEKILDYLRSSYEQHYFKEVYILYGLHEGHAANWKDELRKEFPQLEINCCPLGAVIGVHAGENTLGISWHNELK</sequence>
<evidence type="ECO:0000313" key="3">
    <source>
        <dbReference type="Proteomes" id="UP000501868"/>
    </source>
</evidence>
<dbReference type="InterPro" id="IPR043168">
    <property type="entry name" value="DegV_C"/>
</dbReference>
<dbReference type="Gene3D" id="3.30.1180.10">
    <property type="match status" value="1"/>
</dbReference>
<name>A0A6H1P7Y1_PRIMG</name>
<organism evidence="2 3">
    <name type="scientific">Priestia megaterium</name>
    <name type="common">Bacillus megaterium</name>
    <dbReference type="NCBI Taxonomy" id="1404"/>
    <lineage>
        <taxon>Bacteria</taxon>
        <taxon>Bacillati</taxon>
        <taxon>Bacillota</taxon>
        <taxon>Bacilli</taxon>
        <taxon>Bacillales</taxon>
        <taxon>Bacillaceae</taxon>
        <taxon>Priestia</taxon>
    </lineage>
</organism>
<evidence type="ECO:0000313" key="2">
    <source>
        <dbReference type="EMBL" id="QIZ09638.1"/>
    </source>
</evidence>
<gene>
    <name evidence="2" type="ORF">HFZ78_25605</name>
</gene>
<reference evidence="2 3" key="1">
    <citation type="submission" date="2020-04" db="EMBL/GenBank/DDBJ databases">
        <title>Genome-Wide Identification of 5-Methylcytosine Sites in Bacterial Genomes By High-Throughput Sequencing of MspJI Restriction Fragments.</title>
        <authorList>
            <person name="Wu V."/>
        </authorList>
    </citation>
    <scope>NUCLEOTIDE SEQUENCE [LARGE SCALE GENOMIC DNA]</scope>
    <source>
        <strain evidence="2 3">S2</strain>
    </source>
</reference>
<accession>A0A6H1P7Y1</accession>
<dbReference type="PROSITE" id="PS51482">
    <property type="entry name" value="DEGV"/>
    <property type="match status" value="1"/>
</dbReference>
<dbReference type="SUPFAM" id="SSF82549">
    <property type="entry name" value="DAK1/DegV-like"/>
    <property type="match status" value="1"/>
</dbReference>
<dbReference type="NCBIfam" id="TIGR00762">
    <property type="entry name" value="DegV"/>
    <property type="match status" value="1"/>
</dbReference>
<dbReference type="InterPro" id="IPR050270">
    <property type="entry name" value="DegV_domain_contain"/>
</dbReference>